<dbReference type="EMBL" id="JAFNEN010000705">
    <property type="protein sequence ID" value="KAG8178286.1"/>
    <property type="molecule type" value="Genomic_DNA"/>
</dbReference>
<comment type="caution">
    <text evidence="1">The sequence shown here is derived from an EMBL/GenBank/DDBJ whole genome shotgun (WGS) entry which is preliminary data.</text>
</comment>
<gene>
    <name evidence="1" type="ORF">JTE90_001322</name>
</gene>
<protein>
    <submittedName>
        <fullName evidence="1">Uncharacterized protein</fullName>
    </submittedName>
</protein>
<evidence type="ECO:0000313" key="1">
    <source>
        <dbReference type="EMBL" id="KAG8178286.1"/>
    </source>
</evidence>
<sequence length="164" mass="18739">MAQRRRVFTKDRVLAIYDSAVVLSPKHVGTFFPGAKCARWMMNGMELVRSFSLLWRGRTWEHETEREAFEGSFRSKPHPLCSHTRSSIIRVTDTKTNVVLFKIGSSRLSCTRGAFWYRYNFVSIFSISGVISCKNIFGIGALSRLQIMEETAYDSVSCHVLIAM</sequence>
<accession>A0AAV6U411</accession>
<keyword evidence="2" id="KW-1185">Reference proteome</keyword>
<dbReference type="AlphaFoldDB" id="A0AAV6U411"/>
<dbReference type="Proteomes" id="UP000827092">
    <property type="component" value="Unassembled WGS sequence"/>
</dbReference>
<name>A0AAV6U411_9ARAC</name>
<evidence type="ECO:0000313" key="2">
    <source>
        <dbReference type="Proteomes" id="UP000827092"/>
    </source>
</evidence>
<organism evidence="1 2">
    <name type="scientific">Oedothorax gibbosus</name>
    <dbReference type="NCBI Taxonomy" id="931172"/>
    <lineage>
        <taxon>Eukaryota</taxon>
        <taxon>Metazoa</taxon>
        <taxon>Ecdysozoa</taxon>
        <taxon>Arthropoda</taxon>
        <taxon>Chelicerata</taxon>
        <taxon>Arachnida</taxon>
        <taxon>Araneae</taxon>
        <taxon>Araneomorphae</taxon>
        <taxon>Entelegynae</taxon>
        <taxon>Araneoidea</taxon>
        <taxon>Linyphiidae</taxon>
        <taxon>Erigoninae</taxon>
        <taxon>Oedothorax</taxon>
    </lineage>
</organism>
<reference evidence="1 2" key="1">
    <citation type="journal article" date="2022" name="Nat. Ecol. Evol.">
        <title>A masculinizing supergene underlies an exaggerated male reproductive morph in a spider.</title>
        <authorList>
            <person name="Hendrickx F."/>
            <person name="De Corte Z."/>
            <person name="Sonet G."/>
            <person name="Van Belleghem S.M."/>
            <person name="Kostlbacher S."/>
            <person name="Vangestel C."/>
        </authorList>
    </citation>
    <scope>NUCLEOTIDE SEQUENCE [LARGE SCALE GENOMIC DNA]</scope>
    <source>
        <strain evidence="1">W744_W776</strain>
    </source>
</reference>
<proteinExistence type="predicted"/>